<dbReference type="EMBL" id="KQ459599">
    <property type="protein sequence ID" value="KPI94334.1"/>
    <property type="molecule type" value="Genomic_DNA"/>
</dbReference>
<reference evidence="1 2" key="1">
    <citation type="journal article" date="2015" name="Nat. Commun.">
        <title>Outbred genome sequencing and CRISPR/Cas9 gene editing in butterflies.</title>
        <authorList>
            <person name="Li X."/>
            <person name="Fan D."/>
            <person name="Zhang W."/>
            <person name="Liu G."/>
            <person name="Zhang L."/>
            <person name="Zhao L."/>
            <person name="Fang X."/>
            <person name="Chen L."/>
            <person name="Dong Y."/>
            <person name="Chen Y."/>
            <person name="Ding Y."/>
            <person name="Zhao R."/>
            <person name="Feng M."/>
            <person name="Zhu Y."/>
            <person name="Feng Y."/>
            <person name="Jiang X."/>
            <person name="Zhu D."/>
            <person name="Xiang H."/>
            <person name="Feng X."/>
            <person name="Li S."/>
            <person name="Wang J."/>
            <person name="Zhang G."/>
            <person name="Kronforst M.R."/>
            <person name="Wang W."/>
        </authorList>
    </citation>
    <scope>NUCLEOTIDE SEQUENCE [LARGE SCALE GENOMIC DNA]</scope>
    <source>
        <strain evidence="1">Ya'a_city_454_Px</strain>
        <tissue evidence="1">Whole body</tissue>
    </source>
</reference>
<protein>
    <submittedName>
        <fullName evidence="3">Uncharacterized protein LOC106113662</fullName>
    </submittedName>
</protein>
<evidence type="ECO:0000313" key="3">
    <source>
        <dbReference type="RefSeq" id="XP_013161967.1"/>
    </source>
</evidence>
<evidence type="ECO:0000313" key="1">
    <source>
        <dbReference type="EMBL" id="KPI94334.1"/>
    </source>
</evidence>
<dbReference type="RefSeq" id="XP_013161967.1">
    <property type="nucleotide sequence ID" value="XM_013306513.1"/>
</dbReference>
<dbReference type="OrthoDB" id="10624661at2759"/>
<sequence length="165" mass="18673">MSDLFETSAEENSSQISVVDANCDSNAQFPSPDHVLRETPAYIFSNLMSSQSDVSETSHEENTKADAAVQTDITFPEYLPEVMQNILNIYADNPEPYDLSLENEEEEMNDEPNAFEFLQQQQFDFDLPSPPFSDFDCQLVEPQDYMGENPNIVADVDITDSDHEI</sequence>
<organism evidence="1 2">
    <name type="scientific">Papilio xuthus</name>
    <name type="common">Asian swallowtail butterfly</name>
    <dbReference type="NCBI Taxonomy" id="66420"/>
    <lineage>
        <taxon>Eukaryota</taxon>
        <taxon>Metazoa</taxon>
        <taxon>Ecdysozoa</taxon>
        <taxon>Arthropoda</taxon>
        <taxon>Hexapoda</taxon>
        <taxon>Insecta</taxon>
        <taxon>Pterygota</taxon>
        <taxon>Neoptera</taxon>
        <taxon>Endopterygota</taxon>
        <taxon>Lepidoptera</taxon>
        <taxon>Glossata</taxon>
        <taxon>Ditrysia</taxon>
        <taxon>Papilionoidea</taxon>
        <taxon>Papilionidae</taxon>
        <taxon>Papilioninae</taxon>
        <taxon>Papilio</taxon>
    </lineage>
</organism>
<proteinExistence type="predicted"/>
<evidence type="ECO:0000313" key="2">
    <source>
        <dbReference type="Proteomes" id="UP000053268"/>
    </source>
</evidence>
<dbReference type="Proteomes" id="UP000053268">
    <property type="component" value="Unassembled WGS sequence"/>
</dbReference>
<accession>A0A194PNL5</accession>
<reference evidence="3" key="2">
    <citation type="submission" date="2025-04" db="UniProtKB">
        <authorList>
            <consortium name="RefSeq"/>
        </authorList>
    </citation>
    <scope>IDENTIFICATION</scope>
</reference>
<keyword evidence="2" id="KW-1185">Reference proteome</keyword>
<name>A0A194PNL5_PAPXU</name>
<dbReference type="GeneID" id="106113662"/>
<dbReference type="KEGG" id="pxu:106113662"/>
<gene>
    <name evidence="3" type="primary">LOC106113662</name>
    <name evidence="1" type="ORF">RR46_04402</name>
</gene>
<dbReference type="Proteomes" id="UP000694872">
    <property type="component" value="Unplaced"/>
</dbReference>
<dbReference type="AlphaFoldDB" id="A0A194PNL5"/>